<reference evidence="3" key="1">
    <citation type="journal article" date="2012" name="Proc. Natl. Acad. Sci. U.S.A.">
        <title>Genome sequence of the button mushroom Agaricus bisporus reveals mechanisms governing adaptation to a humic-rich ecological niche.</title>
        <authorList>
            <person name="Morin E."/>
            <person name="Kohler A."/>
            <person name="Baker A.R."/>
            <person name="Foulongne-Oriol M."/>
            <person name="Lombard V."/>
            <person name="Nagy L.G."/>
            <person name="Ohm R.A."/>
            <person name="Patyshakuliyeva A."/>
            <person name="Brun A."/>
            <person name="Aerts A.L."/>
            <person name="Bailey A.M."/>
            <person name="Billette C."/>
            <person name="Coutinho P.M."/>
            <person name="Deakin G."/>
            <person name="Doddapaneni H."/>
            <person name="Floudas D."/>
            <person name="Grimwood J."/>
            <person name="Hilden K."/>
            <person name="Kuees U."/>
            <person name="LaButti K.M."/>
            <person name="Lapidus A."/>
            <person name="Lindquist E.A."/>
            <person name="Lucas S.M."/>
            <person name="Murat C."/>
            <person name="Riley R.W."/>
            <person name="Salamov A.A."/>
            <person name="Schmutz J."/>
            <person name="Subramanian V."/>
            <person name="Woesten H.A.B."/>
            <person name="Xu J."/>
            <person name="Eastwood D.C."/>
            <person name="Foster G.D."/>
            <person name="Sonnenberg A.S."/>
            <person name="Cullen D."/>
            <person name="de Vries R.P."/>
            <person name="Lundell T."/>
            <person name="Hibbett D.S."/>
            <person name="Henrissat B."/>
            <person name="Burton K.S."/>
            <person name="Kerrigan R.W."/>
            <person name="Challen M.P."/>
            <person name="Grigoriev I.V."/>
            <person name="Martin F."/>
        </authorList>
    </citation>
    <scope>NUCLEOTIDE SEQUENCE [LARGE SCALE GENOMIC DNA]</scope>
    <source>
        <strain evidence="3">JB137-S8 / ATCC MYA-4627 / FGSC 10392</strain>
    </source>
</reference>
<gene>
    <name evidence="2" type="ORF">AGABI1DRAFT_116507</name>
</gene>
<proteinExistence type="predicted"/>
<dbReference type="RefSeq" id="XP_007334154.1">
    <property type="nucleotide sequence ID" value="XM_007334092.1"/>
</dbReference>
<evidence type="ECO:0000313" key="2">
    <source>
        <dbReference type="EMBL" id="EKM75216.1"/>
    </source>
</evidence>
<dbReference type="InParanoid" id="K5WIW1"/>
<protein>
    <submittedName>
        <fullName evidence="2">Uncharacterized protein</fullName>
    </submittedName>
</protein>
<feature type="region of interest" description="Disordered" evidence="1">
    <location>
        <begin position="1"/>
        <end position="119"/>
    </location>
</feature>
<dbReference type="HOGENOM" id="CLU_1194600_0_0_1"/>
<dbReference type="KEGG" id="abp:AGABI1DRAFT116507"/>
<keyword evidence="3" id="KW-1185">Reference proteome</keyword>
<evidence type="ECO:0000256" key="1">
    <source>
        <dbReference type="SAM" id="MobiDB-lite"/>
    </source>
</evidence>
<dbReference type="OrthoDB" id="3021555at2759"/>
<feature type="region of interest" description="Disordered" evidence="1">
    <location>
        <begin position="181"/>
        <end position="231"/>
    </location>
</feature>
<sequence>MMKKESQNFKLKLKLPAILRAPFTRRGKKKAASAGEDQPRSSGSSYEIFVGTPAGVTHPTSPSSHKSDNDDTPSPDSKASTDAKATLDAQDMVSTDGRSYSPALSHRHSMSKATSGENVRVSISVETIKQQLSDGLQSLAEFKKSLRPSSDVQRYDDAVGSFEGAAKGLATLKNKLSNRRLAGNANANRASIPGIEESQKETGLGVVKENKETEDQEEEERAQPHSPLNAF</sequence>
<dbReference type="OMA" id="HSMSKAT"/>
<dbReference type="EMBL" id="JH971417">
    <property type="protein sequence ID" value="EKM75216.1"/>
    <property type="molecule type" value="Genomic_DNA"/>
</dbReference>
<organism evidence="2 3">
    <name type="scientific">Agaricus bisporus var. burnettii (strain JB137-S8 / ATCC MYA-4627 / FGSC 10392)</name>
    <name type="common">White button mushroom</name>
    <dbReference type="NCBI Taxonomy" id="597362"/>
    <lineage>
        <taxon>Eukaryota</taxon>
        <taxon>Fungi</taxon>
        <taxon>Dikarya</taxon>
        <taxon>Basidiomycota</taxon>
        <taxon>Agaricomycotina</taxon>
        <taxon>Agaricomycetes</taxon>
        <taxon>Agaricomycetidae</taxon>
        <taxon>Agaricales</taxon>
        <taxon>Agaricineae</taxon>
        <taxon>Agaricaceae</taxon>
        <taxon>Agaricus</taxon>
    </lineage>
</organism>
<dbReference type="GeneID" id="18825134"/>
<accession>K5WIW1</accession>
<dbReference type="Proteomes" id="UP000008493">
    <property type="component" value="Unassembled WGS sequence"/>
</dbReference>
<feature type="compositionally biased region" description="Low complexity" evidence="1">
    <location>
        <begin position="181"/>
        <end position="190"/>
    </location>
</feature>
<evidence type="ECO:0000313" key="3">
    <source>
        <dbReference type="Proteomes" id="UP000008493"/>
    </source>
</evidence>
<dbReference type="AlphaFoldDB" id="K5WIW1"/>
<name>K5WIW1_AGABU</name>